<dbReference type="EMBL" id="VMGI01000076">
    <property type="protein sequence ID" value="TSC92245.1"/>
    <property type="molecule type" value="Genomic_DNA"/>
</dbReference>
<evidence type="ECO:0000313" key="2">
    <source>
        <dbReference type="Proteomes" id="UP000315589"/>
    </source>
</evidence>
<sequence>MESENLMQFNNKQQPLKDYLRNHIKAWGFCIEANYTVAYGRAGYGDFGETDFQDLADKYRLFARVADAIGCSAIWRMIESNFRCFLICLKRVGVLQ</sequence>
<name>A0A554LHC8_9BACT</name>
<comment type="caution">
    <text evidence="1">The sequence shown here is derived from an EMBL/GenBank/DDBJ whole genome shotgun (WGS) entry which is preliminary data.</text>
</comment>
<accession>A0A554LHC8</accession>
<protein>
    <submittedName>
        <fullName evidence="1">Uncharacterized protein</fullName>
    </submittedName>
</protein>
<dbReference type="Proteomes" id="UP000315589">
    <property type="component" value="Unassembled WGS sequence"/>
</dbReference>
<dbReference type="AlphaFoldDB" id="A0A554LHC8"/>
<gene>
    <name evidence="1" type="ORF">CEN91_509</name>
</gene>
<reference evidence="1 2" key="1">
    <citation type="submission" date="2017-07" db="EMBL/GenBank/DDBJ databases">
        <title>Mechanisms for carbon and nitrogen cycling indicate functional differentiation within the Candidate Phyla Radiation.</title>
        <authorList>
            <person name="Danczak R.E."/>
            <person name="Johnston M.D."/>
            <person name="Kenah C."/>
            <person name="Slattery M."/>
            <person name="Wrighton K.C."/>
            <person name="Wilkins M.J."/>
        </authorList>
    </citation>
    <scope>NUCLEOTIDE SEQUENCE [LARGE SCALE GENOMIC DNA]</scope>
    <source>
        <strain evidence="1">Licking1014_85</strain>
    </source>
</reference>
<proteinExistence type="predicted"/>
<organism evidence="1 2">
    <name type="scientific">Candidatus Berkelbacteria bacterium Licking1014_85</name>
    <dbReference type="NCBI Taxonomy" id="2017148"/>
    <lineage>
        <taxon>Bacteria</taxon>
        <taxon>Candidatus Berkelbacteria</taxon>
    </lineage>
</organism>
<evidence type="ECO:0000313" key="1">
    <source>
        <dbReference type="EMBL" id="TSC92245.1"/>
    </source>
</evidence>